<dbReference type="Proteomes" id="UP000799770">
    <property type="component" value="Unassembled WGS sequence"/>
</dbReference>
<name>A0A6A5ZNT3_9PLEO</name>
<evidence type="ECO:0000313" key="2">
    <source>
        <dbReference type="Proteomes" id="UP000799770"/>
    </source>
</evidence>
<protein>
    <submittedName>
        <fullName evidence="1">Uncharacterized protein</fullName>
    </submittedName>
</protein>
<keyword evidence="2" id="KW-1185">Reference proteome</keyword>
<sequence>MVSFILDRFLASNTAQDSILLAIMSPFSRDDLNALGEVAYHLARVADTVVGRIEVWRT</sequence>
<gene>
    <name evidence="1" type="ORF">BDV96DRAFT_565305</name>
</gene>
<dbReference type="EMBL" id="ML977313">
    <property type="protein sequence ID" value="KAF2120664.1"/>
    <property type="molecule type" value="Genomic_DNA"/>
</dbReference>
<reference evidence="1" key="1">
    <citation type="journal article" date="2020" name="Stud. Mycol.">
        <title>101 Dothideomycetes genomes: a test case for predicting lifestyles and emergence of pathogens.</title>
        <authorList>
            <person name="Haridas S."/>
            <person name="Albert R."/>
            <person name="Binder M."/>
            <person name="Bloem J."/>
            <person name="Labutti K."/>
            <person name="Salamov A."/>
            <person name="Andreopoulos B."/>
            <person name="Baker S."/>
            <person name="Barry K."/>
            <person name="Bills G."/>
            <person name="Bluhm B."/>
            <person name="Cannon C."/>
            <person name="Castanera R."/>
            <person name="Culley D."/>
            <person name="Daum C."/>
            <person name="Ezra D."/>
            <person name="Gonzalez J."/>
            <person name="Henrissat B."/>
            <person name="Kuo A."/>
            <person name="Liang C."/>
            <person name="Lipzen A."/>
            <person name="Lutzoni F."/>
            <person name="Magnuson J."/>
            <person name="Mondo S."/>
            <person name="Nolan M."/>
            <person name="Ohm R."/>
            <person name="Pangilinan J."/>
            <person name="Park H.-J."/>
            <person name="Ramirez L."/>
            <person name="Alfaro M."/>
            <person name="Sun H."/>
            <person name="Tritt A."/>
            <person name="Yoshinaga Y."/>
            <person name="Zwiers L.-H."/>
            <person name="Turgeon B."/>
            <person name="Goodwin S."/>
            <person name="Spatafora J."/>
            <person name="Crous P."/>
            <person name="Grigoriev I."/>
        </authorList>
    </citation>
    <scope>NUCLEOTIDE SEQUENCE</scope>
    <source>
        <strain evidence="1">CBS 627.86</strain>
    </source>
</reference>
<evidence type="ECO:0000313" key="1">
    <source>
        <dbReference type="EMBL" id="KAF2120664.1"/>
    </source>
</evidence>
<dbReference type="OrthoDB" id="5426978at2759"/>
<proteinExistence type="predicted"/>
<accession>A0A6A5ZNT3</accession>
<organism evidence="1 2">
    <name type="scientific">Lophiotrema nucula</name>
    <dbReference type="NCBI Taxonomy" id="690887"/>
    <lineage>
        <taxon>Eukaryota</taxon>
        <taxon>Fungi</taxon>
        <taxon>Dikarya</taxon>
        <taxon>Ascomycota</taxon>
        <taxon>Pezizomycotina</taxon>
        <taxon>Dothideomycetes</taxon>
        <taxon>Pleosporomycetidae</taxon>
        <taxon>Pleosporales</taxon>
        <taxon>Lophiotremataceae</taxon>
        <taxon>Lophiotrema</taxon>
    </lineage>
</organism>
<dbReference type="AlphaFoldDB" id="A0A6A5ZNT3"/>